<keyword evidence="1" id="KW-0472">Membrane</keyword>
<accession>A0A9Y2MWE9</accession>
<dbReference type="KEGG" id="acab:QRX50_41050"/>
<feature type="transmembrane region" description="Helical" evidence="1">
    <location>
        <begin position="12"/>
        <end position="30"/>
    </location>
</feature>
<name>A0A9Y2MWE9_9PSEU</name>
<gene>
    <name evidence="2" type="ORF">QRX50_41050</name>
</gene>
<feature type="transmembrane region" description="Helical" evidence="1">
    <location>
        <begin position="68"/>
        <end position="87"/>
    </location>
</feature>
<sequence>MIETVWRWGNLGLAFLLELAAIVALGYWGFHAGESTAGKLLLGLGAPAVGIGLWALFAAPTAKLHTPLLYALTVVVVVGGAGAGLWFSGLRTLGLLLPTLFVANLAVVKLMHLDAATALRAASR</sequence>
<dbReference type="InterPro" id="IPR021214">
    <property type="entry name" value="DUF2568"/>
</dbReference>
<keyword evidence="3" id="KW-1185">Reference proteome</keyword>
<organism evidence="2 3">
    <name type="scientific">Amycolatopsis carbonis</name>
    <dbReference type="NCBI Taxonomy" id="715471"/>
    <lineage>
        <taxon>Bacteria</taxon>
        <taxon>Bacillati</taxon>
        <taxon>Actinomycetota</taxon>
        <taxon>Actinomycetes</taxon>
        <taxon>Pseudonocardiales</taxon>
        <taxon>Pseudonocardiaceae</taxon>
        <taxon>Amycolatopsis</taxon>
    </lineage>
</organism>
<proteinExistence type="predicted"/>
<feature type="transmembrane region" description="Helical" evidence="1">
    <location>
        <begin position="93"/>
        <end position="111"/>
    </location>
</feature>
<dbReference type="RefSeq" id="WP_285968466.1">
    <property type="nucleotide sequence ID" value="NZ_CP127294.1"/>
</dbReference>
<dbReference type="Proteomes" id="UP001236014">
    <property type="component" value="Chromosome"/>
</dbReference>
<keyword evidence="1" id="KW-1133">Transmembrane helix</keyword>
<dbReference type="EMBL" id="CP127294">
    <property type="protein sequence ID" value="WIX77727.1"/>
    <property type="molecule type" value="Genomic_DNA"/>
</dbReference>
<keyword evidence="1" id="KW-0812">Transmembrane</keyword>
<evidence type="ECO:0000313" key="2">
    <source>
        <dbReference type="EMBL" id="WIX77727.1"/>
    </source>
</evidence>
<dbReference type="AlphaFoldDB" id="A0A9Y2MWE9"/>
<feature type="transmembrane region" description="Helical" evidence="1">
    <location>
        <begin position="36"/>
        <end position="56"/>
    </location>
</feature>
<evidence type="ECO:0000313" key="3">
    <source>
        <dbReference type="Proteomes" id="UP001236014"/>
    </source>
</evidence>
<protein>
    <submittedName>
        <fullName evidence="2">YrdB family protein</fullName>
    </submittedName>
</protein>
<evidence type="ECO:0000256" key="1">
    <source>
        <dbReference type="SAM" id="Phobius"/>
    </source>
</evidence>
<reference evidence="2 3" key="1">
    <citation type="submission" date="2023-06" db="EMBL/GenBank/DDBJ databases">
        <authorList>
            <person name="Oyuntsetseg B."/>
            <person name="Kim S.B."/>
        </authorList>
    </citation>
    <scope>NUCLEOTIDE SEQUENCE [LARGE SCALE GENOMIC DNA]</scope>
    <source>
        <strain evidence="2 3">2-15</strain>
    </source>
</reference>
<dbReference type="Pfam" id="PF10823">
    <property type="entry name" value="DUF2568"/>
    <property type="match status" value="1"/>
</dbReference>